<accession>A0A9D4H1J1</accession>
<evidence type="ECO:0000313" key="1">
    <source>
        <dbReference type="EMBL" id="KAH3825299.1"/>
    </source>
</evidence>
<reference evidence="1" key="2">
    <citation type="submission" date="2020-11" db="EMBL/GenBank/DDBJ databases">
        <authorList>
            <person name="McCartney M.A."/>
            <person name="Auch B."/>
            <person name="Kono T."/>
            <person name="Mallez S."/>
            <person name="Becker A."/>
            <person name="Gohl D.M."/>
            <person name="Silverstein K.A.T."/>
            <person name="Koren S."/>
            <person name="Bechman K.B."/>
            <person name="Herman A."/>
            <person name="Abrahante J.E."/>
            <person name="Garbe J."/>
        </authorList>
    </citation>
    <scope>NUCLEOTIDE SEQUENCE</scope>
    <source>
        <strain evidence="1">Duluth1</strain>
        <tissue evidence="1">Whole animal</tissue>
    </source>
</reference>
<comment type="caution">
    <text evidence="1">The sequence shown here is derived from an EMBL/GenBank/DDBJ whole genome shotgun (WGS) entry which is preliminary data.</text>
</comment>
<dbReference type="EMBL" id="JAIWYP010000005">
    <property type="protein sequence ID" value="KAH3825299.1"/>
    <property type="molecule type" value="Genomic_DNA"/>
</dbReference>
<name>A0A9D4H1J1_DREPO</name>
<protein>
    <submittedName>
        <fullName evidence="1">Uncharacterized protein</fullName>
    </submittedName>
</protein>
<gene>
    <name evidence="1" type="ORF">DPMN_127173</name>
</gene>
<proteinExistence type="predicted"/>
<organism evidence="1 2">
    <name type="scientific">Dreissena polymorpha</name>
    <name type="common">Zebra mussel</name>
    <name type="synonym">Mytilus polymorpha</name>
    <dbReference type="NCBI Taxonomy" id="45954"/>
    <lineage>
        <taxon>Eukaryota</taxon>
        <taxon>Metazoa</taxon>
        <taxon>Spiralia</taxon>
        <taxon>Lophotrochozoa</taxon>
        <taxon>Mollusca</taxon>
        <taxon>Bivalvia</taxon>
        <taxon>Autobranchia</taxon>
        <taxon>Heteroconchia</taxon>
        <taxon>Euheterodonta</taxon>
        <taxon>Imparidentia</taxon>
        <taxon>Neoheterodontei</taxon>
        <taxon>Myida</taxon>
        <taxon>Dreissenoidea</taxon>
        <taxon>Dreissenidae</taxon>
        <taxon>Dreissena</taxon>
    </lineage>
</organism>
<dbReference type="Proteomes" id="UP000828390">
    <property type="component" value="Unassembled WGS sequence"/>
</dbReference>
<keyword evidence="2" id="KW-1185">Reference proteome</keyword>
<dbReference type="AlphaFoldDB" id="A0A9D4H1J1"/>
<sequence length="58" mass="6983">MKREKESDTEKKRRQIIDKALQAETRHPKSIDKANKQFLKEIQKSPEYTCTVCHIMMY</sequence>
<evidence type="ECO:0000313" key="2">
    <source>
        <dbReference type="Proteomes" id="UP000828390"/>
    </source>
</evidence>
<reference evidence="1" key="1">
    <citation type="journal article" date="2019" name="bioRxiv">
        <title>The Genome of the Zebra Mussel, Dreissena polymorpha: A Resource for Invasive Species Research.</title>
        <authorList>
            <person name="McCartney M.A."/>
            <person name="Auch B."/>
            <person name="Kono T."/>
            <person name="Mallez S."/>
            <person name="Zhang Y."/>
            <person name="Obille A."/>
            <person name="Becker A."/>
            <person name="Abrahante J.E."/>
            <person name="Garbe J."/>
            <person name="Badalamenti J.P."/>
            <person name="Herman A."/>
            <person name="Mangelson H."/>
            <person name="Liachko I."/>
            <person name="Sullivan S."/>
            <person name="Sone E.D."/>
            <person name="Koren S."/>
            <person name="Silverstein K.A.T."/>
            <person name="Beckman K.B."/>
            <person name="Gohl D.M."/>
        </authorList>
    </citation>
    <scope>NUCLEOTIDE SEQUENCE</scope>
    <source>
        <strain evidence="1">Duluth1</strain>
        <tissue evidence="1">Whole animal</tissue>
    </source>
</reference>